<keyword evidence="3" id="KW-1185">Reference proteome</keyword>
<dbReference type="Proteomes" id="UP000032336">
    <property type="component" value="Unassembled WGS sequence"/>
</dbReference>
<evidence type="ECO:0000313" key="3">
    <source>
        <dbReference type="Proteomes" id="UP000032336"/>
    </source>
</evidence>
<dbReference type="PANTHER" id="PTHR34203">
    <property type="entry name" value="METHYLTRANSFERASE, FKBM FAMILY PROTEIN"/>
    <property type="match status" value="1"/>
</dbReference>
<name>A0A0D8FQJ7_9ACTN</name>
<dbReference type="Pfam" id="PF05050">
    <property type="entry name" value="Methyltransf_21"/>
    <property type="match status" value="1"/>
</dbReference>
<comment type="caution">
    <text evidence="2">The sequence shown here is derived from an EMBL/GenBank/DDBJ whole genome shotgun (WGS) entry which is preliminary data.</text>
</comment>
<dbReference type="Gene3D" id="3.40.50.150">
    <property type="entry name" value="Vaccinia Virus protein VP39"/>
    <property type="match status" value="1"/>
</dbReference>
<reference evidence="2 3" key="1">
    <citation type="submission" date="2015-01" db="EMBL/GenBank/DDBJ databases">
        <title>Draft genome of the acidophilic iron oxidizer Ferrimicrobium acidiphilum strain T23.</title>
        <authorList>
            <person name="Poehlein A."/>
            <person name="Eisen S."/>
            <person name="Schloemann M."/>
            <person name="Johnson B.D."/>
            <person name="Daniel R."/>
            <person name="Muehling M."/>
        </authorList>
    </citation>
    <scope>NUCLEOTIDE SEQUENCE [LARGE SCALE GENOMIC DNA]</scope>
    <source>
        <strain evidence="2 3">T23</strain>
    </source>
</reference>
<accession>A0A0D8FQJ7</accession>
<sequence length="285" mass="31946">MGILKVGAETRNMEAKNTIGAYLRIIRDSHRVIRGWWWVLPLAWFAGPSRYWPRYGIRALKDHQILLKLNNGVKFVCLLEEVYTIIEVYCRMEYQTCLQNADYIVDIGSNIGVSVVWLGQKYPNAAIWAIEPTYLTMKRLITNIRINGMSDRVDIMSMAVGGRDGFAKVNLGLTSARTSASRDYSHGLSVSTISLASIVERVGGAADLIKIDCEGAEYEFFNEAPDDVFSNIGLIVGEAHSVGSAQHDHLVRRFRNLGFGVSEYNLNGQYESFQAINNRLNTNIA</sequence>
<organism evidence="2 3">
    <name type="scientific">Ferrimicrobium acidiphilum DSM 19497</name>
    <dbReference type="NCBI Taxonomy" id="1121877"/>
    <lineage>
        <taxon>Bacteria</taxon>
        <taxon>Bacillati</taxon>
        <taxon>Actinomycetota</taxon>
        <taxon>Acidimicrobiia</taxon>
        <taxon>Acidimicrobiales</taxon>
        <taxon>Acidimicrobiaceae</taxon>
        <taxon>Ferrimicrobium</taxon>
    </lineage>
</organism>
<dbReference type="NCBIfam" id="TIGR01444">
    <property type="entry name" value="fkbM_fam"/>
    <property type="match status" value="1"/>
</dbReference>
<dbReference type="InterPro" id="IPR029063">
    <property type="entry name" value="SAM-dependent_MTases_sf"/>
</dbReference>
<dbReference type="AlphaFoldDB" id="A0A0D8FQJ7"/>
<dbReference type="STRING" id="1121877.FEAC_27010"/>
<dbReference type="PANTHER" id="PTHR34203:SF15">
    <property type="entry name" value="SLL1173 PROTEIN"/>
    <property type="match status" value="1"/>
</dbReference>
<evidence type="ECO:0000259" key="1">
    <source>
        <dbReference type="Pfam" id="PF05050"/>
    </source>
</evidence>
<dbReference type="EMBL" id="JXUW01000036">
    <property type="protein sequence ID" value="KJE75560.1"/>
    <property type="molecule type" value="Genomic_DNA"/>
</dbReference>
<feature type="domain" description="Methyltransferase FkbM" evidence="1">
    <location>
        <begin position="106"/>
        <end position="259"/>
    </location>
</feature>
<gene>
    <name evidence="2" type="ORF">FEAC_27010</name>
</gene>
<evidence type="ECO:0000313" key="2">
    <source>
        <dbReference type="EMBL" id="KJE75560.1"/>
    </source>
</evidence>
<dbReference type="InterPro" id="IPR006342">
    <property type="entry name" value="FkbM_mtfrase"/>
</dbReference>
<dbReference type="RefSeq" id="WP_052566392.1">
    <property type="nucleotide sequence ID" value="NZ_JXUW01000036.1"/>
</dbReference>
<dbReference type="GeneID" id="78374139"/>
<protein>
    <recommendedName>
        <fullName evidence="1">Methyltransferase FkbM domain-containing protein</fullName>
    </recommendedName>
</protein>
<proteinExistence type="predicted"/>
<dbReference type="SUPFAM" id="SSF53335">
    <property type="entry name" value="S-adenosyl-L-methionine-dependent methyltransferases"/>
    <property type="match status" value="1"/>
</dbReference>
<dbReference type="InterPro" id="IPR052514">
    <property type="entry name" value="SAM-dependent_MTase"/>
</dbReference>